<protein>
    <submittedName>
        <fullName evidence="2">Uncharacterized protein</fullName>
    </submittedName>
</protein>
<dbReference type="EMBL" id="KZ826360">
    <property type="protein sequence ID" value="PYI05198.1"/>
    <property type="molecule type" value="Genomic_DNA"/>
</dbReference>
<feature type="compositionally biased region" description="Gly residues" evidence="1">
    <location>
        <begin position="88"/>
        <end position="107"/>
    </location>
</feature>
<evidence type="ECO:0000256" key="1">
    <source>
        <dbReference type="SAM" id="MobiDB-lite"/>
    </source>
</evidence>
<dbReference type="Proteomes" id="UP000248423">
    <property type="component" value="Unassembled WGS sequence"/>
</dbReference>
<feature type="compositionally biased region" description="Low complexity" evidence="1">
    <location>
        <begin position="72"/>
        <end position="87"/>
    </location>
</feature>
<dbReference type="VEuPathDB" id="FungiDB:BO78DRAFT_387883"/>
<proteinExistence type="predicted"/>
<sequence>MHLYPLNIIPVFPLPFPLALPLAIPLTPRGGPTQTGTPGEYTCSQSECSQDALCFDRRGAAMRECDEMGVCSSSSGSASSSSAAAQGSGSGDGSGSGGSGTSGSGAGGFAGWRPGVWEIGGLVGVWVVGLGVL</sequence>
<accession>A0A319EFB6</accession>
<keyword evidence="3" id="KW-1185">Reference proteome</keyword>
<evidence type="ECO:0000313" key="2">
    <source>
        <dbReference type="EMBL" id="PYI05198.1"/>
    </source>
</evidence>
<evidence type="ECO:0000313" key="3">
    <source>
        <dbReference type="Proteomes" id="UP000248423"/>
    </source>
</evidence>
<name>A0A319EFB6_ASPSB</name>
<dbReference type="AlphaFoldDB" id="A0A319EFB6"/>
<gene>
    <name evidence="2" type="ORF">BO78DRAFT_387883</name>
</gene>
<feature type="region of interest" description="Disordered" evidence="1">
    <location>
        <begin position="69"/>
        <end position="107"/>
    </location>
</feature>
<organism evidence="2 3">
    <name type="scientific">Aspergillus sclerotiicarbonarius (strain CBS 121057 / IBT 28362)</name>
    <dbReference type="NCBI Taxonomy" id="1448318"/>
    <lineage>
        <taxon>Eukaryota</taxon>
        <taxon>Fungi</taxon>
        <taxon>Dikarya</taxon>
        <taxon>Ascomycota</taxon>
        <taxon>Pezizomycotina</taxon>
        <taxon>Eurotiomycetes</taxon>
        <taxon>Eurotiomycetidae</taxon>
        <taxon>Eurotiales</taxon>
        <taxon>Aspergillaceae</taxon>
        <taxon>Aspergillus</taxon>
        <taxon>Aspergillus subgen. Circumdati</taxon>
    </lineage>
</organism>
<reference evidence="2 3" key="1">
    <citation type="submission" date="2018-02" db="EMBL/GenBank/DDBJ databases">
        <title>The genomes of Aspergillus section Nigri reveals drivers in fungal speciation.</title>
        <authorList>
            <consortium name="DOE Joint Genome Institute"/>
            <person name="Vesth T.C."/>
            <person name="Nybo J."/>
            <person name="Theobald S."/>
            <person name="Brandl J."/>
            <person name="Frisvad J.C."/>
            <person name="Nielsen K.F."/>
            <person name="Lyhne E.K."/>
            <person name="Kogle M.E."/>
            <person name="Kuo A."/>
            <person name="Riley R."/>
            <person name="Clum A."/>
            <person name="Nolan M."/>
            <person name="Lipzen A."/>
            <person name="Salamov A."/>
            <person name="Henrissat B."/>
            <person name="Wiebenga A."/>
            <person name="De vries R.P."/>
            <person name="Grigoriev I.V."/>
            <person name="Mortensen U.H."/>
            <person name="Andersen M.R."/>
            <person name="Baker S.E."/>
        </authorList>
    </citation>
    <scope>NUCLEOTIDE SEQUENCE [LARGE SCALE GENOMIC DNA]</scope>
    <source>
        <strain evidence="2 3">CBS 121057</strain>
    </source>
</reference>